<gene>
    <name evidence="3" type="ORF">DPX16_20705</name>
</gene>
<dbReference type="PANTHER" id="PTHR11905">
    <property type="entry name" value="ADAM A DISINTEGRIN AND METALLOPROTEASE DOMAIN"/>
    <property type="match status" value="1"/>
</dbReference>
<dbReference type="OrthoDB" id="412680at2759"/>
<comment type="caution">
    <text evidence="3">The sequence shown here is derived from an EMBL/GenBank/DDBJ whole genome shotgun (WGS) entry which is preliminary data.</text>
</comment>
<dbReference type="EMBL" id="RJVU01030833">
    <property type="protein sequence ID" value="ROL48352.1"/>
    <property type="molecule type" value="Genomic_DNA"/>
</dbReference>
<accession>A0A3N0YQ61</accession>
<keyword evidence="1" id="KW-1015">Disulfide bond</keyword>
<keyword evidence="3" id="KW-0401">Integrin</keyword>
<name>A0A3N0YQ61_ANAGA</name>
<dbReference type="Pfam" id="PF01562">
    <property type="entry name" value="Pep_M12B_propep"/>
    <property type="match status" value="1"/>
</dbReference>
<sequence length="307" mass="32970">MDLRIVLFPVFEEVTVKVHACRHGLPFPFALEFTSPSGKQHISEALQFCCFHSVTSVSFTGDTGGLYQDYDFATPVQVDSFGGYISHDVSRHERSRRSLSETGSSVHYHVSAFGKELHLDLQPSHVLAKGFTIQTLGAEGINTATLDPSIHNCLYQGSIRNHSESSVAISTCTGLRYPTHISTGAGLGTVWDSSCHCLTESHVLTTLSLLAKSRKCCTMGDNAQWKKAISHERRGQRGWRETSALVALCLTVGADAPDHCGSLPWSTAVFTAWAFAGTASALGVPCVYFATCETGGVGACGIKHTGA</sequence>
<dbReference type="Proteomes" id="UP000281406">
    <property type="component" value="Unassembled WGS sequence"/>
</dbReference>
<organism evidence="3 4">
    <name type="scientific">Anabarilius grahami</name>
    <name type="common">Kanglang fish</name>
    <name type="synonym">Barilius grahami</name>
    <dbReference type="NCBI Taxonomy" id="495550"/>
    <lineage>
        <taxon>Eukaryota</taxon>
        <taxon>Metazoa</taxon>
        <taxon>Chordata</taxon>
        <taxon>Craniata</taxon>
        <taxon>Vertebrata</taxon>
        <taxon>Euteleostomi</taxon>
        <taxon>Actinopterygii</taxon>
        <taxon>Neopterygii</taxon>
        <taxon>Teleostei</taxon>
        <taxon>Ostariophysi</taxon>
        <taxon>Cypriniformes</taxon>
        <taxon>Xenocyprididae</taxon>
        <taxon>Xenocypridinae</taxon>
        <taxon>Xenocypridinae incertae sedis</taxon>
        <taxon>Anabarilius</taxon>
    </lineage>
</organism>
<feature type="domain" description="Peptidase M12B propeptide" evidence="2">
    <location>
        <begin position="73"/>
        <end position="160"/>
    </location>
</feature>
<keyword evidence="4" id="KW-1185">Reference proteome</keyword>
<evidence type="ECO:0000256" key="1">
    <source>
        <dbReference type="ARBA" id="ARBA00023157"/>
    </source>
</evidence>
<dbReference type="GO" id="GO:0007229">
    <property type="term" value="P:integrin-mediated signaling pathway"/>
    <property type="evidence" value="ECO:0007669"/>
    <property type="project" value="UniProtKB-KW"/>
</dbReference>
<evidence type="ECO:0000313" key="4">
    <source>
        <dbReference type="Proteomes" id="UP000281406"/>
    </source>
</evidence>
<evidence type="ECO:0000313" key="3">
    <source>
        <dbReference type="EMBL" id="ROL48352.1"/>
    </source>
</evidence>
<evidence type="ECO:0000259" key="2">
    <source>
        <dbReference type="Pfam" id="PF01562"/>
    </source>
</evidence>
<dbReference type="InterPro" id="IPR002870">
    <property type="entry name" value="Peptidase_M12B_N"/>
</dbReference>
<reference evidence="3 4" key="1">
    <citation type="submission" date="2018-10" db="EMBL/GenBank/DDBJ databases">
        <title>Genome assembly for a Yunnan-Guizhou Plateau 3E fish, Anabarilius grahami (Regan), and its evolutionary and genetic applications.</title>
        <authorList>
            <person name="Jiang W."/>
        </authorList>
    </citation>
    <scope>NUCLEOTIDE SEQUENCE [LARGE SCALE GENOMIC DNA]</scope>
    <source>
        <strain evidence="3">AG-KIZ</strain>
        <tissue evidence="3">Muscle</tissue>
    </source>
</reference>
<protein>
    <submittedName>
        <fullName evidence="3">A disintegrin and metalloproteinase with thrombospondin motifs 18</fullName>
    </submittedName>
</protein>
<dbReference type="PANTHER" id="PTHR11905:SF159">
    <property type="entry name" value="ADAM METALLOPROTEASE"/>
    <property type="match status" value="1"/>
</dbReference>
<dbReference type="AlphaFoldDB" id="A0A3N0YQ61"/>
<proteinExistence type="predicted"/>